<dbReference type="Pfam" id="PF00196">
    <property type="entry name" value="GerE"/>
    <property type="match status" value="1"/>
</dbReference>
<keyword evidence="2" id="KW-0902">Two-component regulatory system</keyword>
<dbReference type="SUPFAM" id="SSF52172">
    <property type="entry name" value="CheY-like"/>
    <property type="match status" value="1"/>
</dbReference>
<gene>
    <name evidence="9" type="primary">tmoT_1</name>
    <name evidence="9" type="ORF">PS925_01996</name>
</gene>
<dbReference type="Gene3D" id="3.40.50.2300">
    <property type="match status" value="1"/>
</dbReference>
<feature type="modified residue" description="4-aspartylphosphate" evidence="6">
    <location>
        <position position="64"/>
    </location>
</feature>
<dbReference type="PANTHER" id="PTHR44688:SF16">
    <property type="entry name" value="DNA-BINDING TRANSCRIPTIONAL ACTIVATOR DEVR_DOSR"/>
    <property type="match status" value="1"/>
</dbReference>
<keyword evidence="5" id="KW-0804">Transcription</keyword>
<evidence type="ECO:0000256" key="1">
    <source>
        <dbReference type="ARBA" id="ARBA00022553"/>
    </source>
</evidence>
<dbReference type="Gene3D" id="1.10.10.10">
    <property type="entry name" value="Winged helix-like DNA-binding domain superfamily/Winged helix DNA-binding domain"/>
    <property type="match status" value="1"/>
</dbReference>
<dbReference type="CDD" id="cd06170">
    <property type="entry name" value="LuxR_C_like"/>
    <property type="match status" value="1"/>
</dbReference>
<evidence type="ECO:0000256" key="3">
    <source>
        <dbReference type="ARBA" id="ARBA00023015"/>
    </source>
</evidence>
<dbReference type="FunFam" id="3.40.50.2300:FF:000018">
    <property type="entry name" value="DNA-binding transcriptional regulator NtrC"/>
    <property type="match status" value="1"/>
</dbReference>
<dbReference type="CDD" id="cd17537">
    <property type="entry name" value="REC_FixJ"/>
    <property type="match status" value="1"/>
</dbReference>
<dbReference type="Proteomes" id="UP000412311">
    <property type="component" value="Unassembled WGS sequence"/>
</dbReference>
<reference evidence="9 10" key="1">
    <citation type="submission" date="2019-09" db="EMBL/GenBank/DDBJ databases">
        <authorList>
            <person name="Chandra G."/>
            <person name="Truman W A."/>
        </authorList>
    </citation>
    <scope>NUCLEOTIDE SEQUENCE [LARGE SCALE GENOMIC DNA]</scope>
    <source>
        <strain evidence="9">PS925</strain>
    </source>
</reference>
<dbReference type="InterPro" id="IPR011006">
    <property type="entry name" value="CheY-like_superfamily"/>
</dbReference>
<keyword evidence="1 6" id="KW-0597">Phosphoprotein</keyword>
<dbReference type="EMBL" id="CABVJG010000005">
    <property type="protein sequence ID" value="VVP97668.1"/>
    <property type="molecule type" value="Genomic_DNA"/>
</dbReference>
<feature type="domain" description="Response regulatory" evidence="8">
    <location>
        <begin position="15"/>
        <end position="129"/>
    </location>
</feature>
<dbReference type="InterPro" id="IPR036388">
    <property type="entry name" value="WH-like_DNA-bd_sf"/>
</dbReference>
<evidence type="ECO:0000256" key="4">
    <source>
        <dbReference type="ARBA" id="ARBA00023125"/>
    </source>
</evidence>
<evidence type="ECO:0000256" key="6">
    <source>
        <dbReference type="PROSITE-ProRule" id="PRU00169"/>
    </source>
</evidence>
<dbReference type="PROSITE" id="PS50043">
    <property type="entry name" value="HTH_LUXR_2"/>
    <property type="match status" value="1"/>
</dbReference>
<dbReference type="SMART" id="SM00448">
    <property type="entry name" value="REC"/>
    <property type="match status" value="1"/>
</dbReference>
<evidence type="ECO:0000259" key="7">
    <source>
        <dbReference type="PROSITE" id="PS50043"/>
    </source>
</evidence>
<accession>A0A5E7THJ9</accession>
<evidence type="ECO:0000256" key="5">
    <source>
        <dbReference type="ARBA" id="ARBA00023163"/>
    </source>
</evidence>
<dbReference type="GO" id="GO:0006355">
    <property type="term" value="P:regulation of DNA-templated transcription"/>
    <property type="evidence" value="ECO:0007669"/>
    <property type="project" value="InterPro"/>
</dbReference>
<feature type="domain" description="HTH luxR-type" evidence="7">
    <location>
        <begin position="145"/>
        <end position="210"/>
    </location>
</feature>
<sequence length="216" mass="23530">MNHHPVPNKNPGDPVVYIVDDDQALRESLGSLLRSIGLQVELFGSVAQFMHHQRPDTVSCLVLDVRLQGSSGLDFQNELATAGISVPIVFITGHGDIAMTVRAMKAGAVDFLTKPFREQDLIDAVCAAHTRDKQRRESGRHADELRARHATLTAREQTVMALAASGLMNKQIAGEIGLSEITVKIHRGQAMRKMGARSFADLVRMSEAIAAQSANR</sequence>
<dbReference type="SMART" id="SM00421">
    <property type="entry name" value="HTH_LUXR"/>
    <property type="match status" value="1"/>
</dbReference>
<protein>
    <submittedName>
        <fullName evidence="9">Response regulator protein TmoT</fullName>
    </submittedName>
</protein>
<dbReference type="InterPro" id="IPR001789">
    <property type="entry name" value="Sig_transdc_resp-reg_receiver"/>
</dbReference>
<name>A0A5E7THJ9_PSEFL</name>
<dbReference type="RefSeq" id="WP_150793440.1">
    <property type="nucleotide sequence ID" value="NZ_CABVJG010000005.1"/>
</dbReference>
<dbReference type="PRINTS" id="PR00038">
    <property type="entry name" value="HTHLUXR"/>
</dbReference>
<evidence type="ECO:0000256" key="2">
    <source>
        <dbReference type="ARBA" id="ARBA00023012"/>
    </source>
</evidence>
<dbReference type="PANTHER" id="PTHR44688">
    <property type="entry name" value="DNA-BINDING TRANSCRIPTIONAL ACTIVATOR DEVR_DOSR"/>
    <property type="match status" value="1"/>
</dbReference>
<evidence type="ECO:0000313" key="9">
    <source>
        <dbReference type="EMBL" id="VVP97668.1"/>
    </source>
</evidence>
<keyword evidence="4" id="KW-0238">DNA-binding</keyword>
<evidence type="ECO:0000313" key="10">
    <source>
        <dbReference type="Proteomes" id="UP000412311"/>
    </source>
</evidence>
<evidence type="ECO:0000259" key="8">
    <source>
        <dbReference type="PROSITE" id="PS50110"/>
    </source>
</evidence>
<dbReference type="PROSITE" id="PS50110">
    <property type="entry name" value="RESPONSE_REGULATORY"/>
    <property type="match status" value="1"/>
</dbReference>
<dbReference type="GO" id="GO:0000160">
    <property type="term" value="P:phosphorelay signal transduction system"/>
    <property type="evidence" value="ECO:0007669"/>
    <property type="project" value="UniProtKB-KW"/>
</dbReference>
<dbReference type="GO" id="GO:0003677">
    <property type="term" value="F:DNA binding"/>
    <property type="evidence" value="ECO:0007669"/>
    <property type="project" value="UniProtKB-KW"/>
</dbReference>
<organism evidence="9 10">
    <name type="scientific">Pseudomonas fluorescens</name>
    <dbReference type="NCBI Taxonomy" id="294"/>
    <lineage>
        <taxon>Bacteria</taxon>
        <taxon>Pseudomonadati</taxon>
        <taxon>Pseudomonadota</taxon>
        <taxon>Gammaproteobacteria</taxon>
        <taxon>Pseudomonadales</taxon>
        <taxon>Pseudomonadaceae</taxon>
        <taxon>Pseudomonas</taxon>
    </lineage>
</organism>
<dbReference type="InterPro" id="IPR000792">
    <property type="entry name" value="Tscrpt_reg_LuxR_C"/>
</dbReference>
<dbReference type="Pfam" id="PF00072">
    <property type="entry name" value="Response_reg"/>
    <property type="match status" value="1"/>
</dbReference>
<keyword evidence="3" id="KW-0805">Transcription regulation</keyword>
<proteinExistence type="predicted"/>
<dbReference type="AlphaFoldDB" id="A0A5E7THJ9"/>